<keyword evidence="7" id="KW-0472">Membrane</keyword>
<dbReference type="GO" id="GO:0004222">
    <property type="term" value="F:metalloendopeptidase activity"/>
    <property type="evidence" value="ECO:0007669"/>
    <property type="project" value="InterPro"/>
</dbReference>
<evidence type="ECO:0000313" key="12">
    <source>
        <dbReference type="Proteomes" id="UP000014760"/>
    </source>
</evidence>
<dbReference type="EMBL" id="AMQN01010274">
    <property type="status" value="NOT_ANNOTATED_CDS"/>
    <property type="molecule type" value="Genomic_DNA"/>
</dbReference>
<dbReference type="InterPro" id="IPR018497">
    <property type="entry name" value="Peptidase_M13_C"/>
</dbReference>
<dbReference type="Gene3D" id="1.10.1380.10">
    <property type="entry name" value="Neutral endopeptidase , domain2"/>
    <property type="match status" value="2"/>
</dbReference>
<dbReference type="GO" id="GO:0016485">
    <property type="term" value="P:protein processing"/>
    <property type="evidence" value="ECO:0007669"/>
    <property type="project" value="TreeGrafter"/>
</dbReference>
<dbReference type="STRING" id="283909.R7U6Z5"/>
<gene>
    <name evidence="10" type="ORF">CAPTEDRAFT_223071</name>
</gene>
<dbReference type="HOGENOM" id="CLU_006187_4_3_1"/>
<reference evidence="11" key="3">
    <citation type="submission" date="2015-06" db="UniProtKB">
        <authorList>
            <consortium name="EnsemblMetazoa"/>
        </authorList>
    </citation>
    <scope>IDENTIFICATION</scope>
</reference>
<keyword evidence="7" id="KW-1133">Transmembrane helix</keyword>
<dbReference type="InterPro" id="IPR000718">
    <property type="entry name" value="Peptidase_M13"/>
</dbReference>
<dbReference type="Pfam" id="PF01431">
    <property type="entry name" value="Peptidase_M13"/>
    <property type="match status" value="1"/>
</dbReference>
<sequence>MKMEDLEQILPDRVGSLSGKRLILILGLLVGVLFVVCLTLGAVAGVALKNPPAPSISIPSGTWNEKMTAELKDAGVCMTPECMRSAAWLVSNLDQTVDPCEDFYKFACGGWQKKARLSPEISEVDVERQVEKDNELRVRELLDSPIKRNTERSSERKMKQFFQMCIHEYGRIKNGGQELLSLINDRVGGWSALDPNNWQGANWDMERALKAANTELRADALFSVTIEHYFSDDGNVPQVRYDGLTMFYRDYHDDDKSGMQDAYKDYMRRVGDLLLRDANLTLDASEHAHRIEQFVEDAYFMESNISRNIVKSYFASGAINSDSTVLLRNPTYFRLLDGLLRNESQSHVMKRVLNNYIVWRVLVEYIPHLSWEYRAASYRYRDARYGTSEYPATWDTCVYTLKKTMAPALAAEFLNVHVGKRKKNEVSDMMKTIMQSVNATIDGATWMDRPTKERAKLKMKAVTMTIGFPESYFEPRHLDSIHLALKVDISDGYIKNLYHLNSFRRELFTLELQSDDDYYTWQYILGVGGFGVIPWMFWTSNHMMVPAGALQAPLYVPDRPHALNYGSLGVTLSAEALVAISEMGRYVWTNGSFYDWWSDDSDEEYSTRRSCFLDYFDGAQLGPFLINGRNETVEITGGYTEAWRVIEYLAGLRNTYKAYKGHVMKSGEDEMPLGINLNADQAFFASAAQAKCYIRTDEAAYQQAVRGIPSYDTILNGALRHMKEFTNAFSCKKTSRLHALSNSTCEIY</sequence>
<keyword evidence="7" id="KW-0812">Transmembrane</keyword>
<dbReference type="OMA" id="LGHFVHH"/>
<dbReference type="EMBL" id="KB307469">
    <property type="protein sequence ID" value="ELT98895.1"/>
    <property type="molecule type" value="Genomic_DNA"/>
</dbReference>
<dbReference type="InterPro" id="IPR024079">
    <property type="entry name" value="MetalloPept_cat_dom_sf"/>
</dbReference>
<dbReference type="AlphaFoldDB" id="R7U6Z5"/>
<name>R7U6Z5_CAPTE</name>
<organism evidence="10">
    <name type="scientific">Capitella teleta</name>
    <name type="common">Polychaete worm</name>
    <dbReference type="NCBI Taxonomy" id="283909"/>
    <lineage>
        <taxon>Eukaryota</taxon>
        <taxon>Metazoa</taxon>
        <taxon>Spiralia</taxon>
        <taxon>Lophotrochozoa</taxon>
        <taxon>Annelida</taxon>
        <taxon>Polychaeta</taxon>
        <taxon>Sedentaria</taxon>
        <taxon>Scolecida</taxon>
        <taxon>Capitellidae</taxon>
        <taxon>Capitella</taxon>
    </lineage>
</organism>
<evidence type="ECO:0000259" key="9">
    <source>
        <dbReference type="Pfam" id="PF05649"/>
    </source>
</evidence>
<dbReference type="CDD" id="cd08662">
    <property type="entry name" value="M13"/>
    <property type="match status" value="1"/>
</dbReference>
<dbReference type="InterPro" id="IPR008753">
    <property type="entry name" value="Peptidase_M13_N"/>
</dbReference>
<reference evidence="10 12" key="2">
    <citation type="journal article" date="2013" name="Nature">
        <title>Insights into bilaterian evolution from three spiralian genomes.</title>
        <authorList>
            <person name="Simakov O."/>
            <person name="Marletaz F."/>
            <person name="Cho S.J."/>
            <person name="Edsinger-Gonzales E."/>
            <person name="Havlak P."/>
            <person name="Hellsten U."/>
            <person name="Kuo D.H."/>
            <person name="Larsson T."/>
            <person name="Lv J."/>
            <person name="Arendt D."/>
            <person name="Savage R."/>
            <person name="Osoegawa K."/>
            <person name="de Jong P."/>
            <person name="Grimwood J."/>
            <person name="Chapman J.A."/>
            <person name="Shapiro H."/>
            <person name="Aerts A."/>
            <person name="Otillar R.P."/>
            <person name="Terry A.Y."/>
            <person name="Boore J.L."/>
            <person name="Grigoriev I.V."/>
            <person name="Lindberg D.R."/>
            <person name="Seaver E.C."/>
            <person name="Weisblat D.A."/>
            <person name="Putnam N.H."/>
            <person name="Rokhsar D.S."/>
        </authorList>
    </citation>
    <scope>NUCLEOTIDE SEQUENCE</scope>
    <source>
        <strain evidence="10 12">I ESC-2004</strain>
    </source>
</reference>
<protein>
    <recommendedName>
        <fullName evidence="13">Peptidase M13 N-terminal domain-containing protein</fullName>
    </recommendedName>
</protein>
<evidence type="ECO:0000256" key="5">
    <source>
        <dbReference type="ARBA" id="ARBA00022833"/>
    </source>
</evidence>
<keyword evidence="2" id="KW-0645">Protease</keyword>
<dbReference type="PROSITE" id="PS51885">
    <property type="entry name" value="NEPRILYSIN"/>
    <property type="match status" value="1"/>
</dbReference>
<evidence type="ECO:0000313" key="11">
    <source>
        <dbReference type="EnsemblMetazoa" id="CapteP223071"/>
    </source>
</evidence>
<proteinExistence type="predicted"/>
<comment type="cofactor">
    <cofactor evidence="1">
        <name>Zn(2+)</name>
        <dbReference type="ChEBI" id="CHEBI:29105"/>
    </cofactor>
</comment>
<keyword evidence="12" id="KW-1185">Reference proteome</keyword>
<dbReference type="SUPFAM" id="SSF55486">
    <property type="entry name" value="Metalloproteases ('zincins'), catalytic domain"/>
    <property type="match status" value="1"/>
</dbReference>
<dbReference type="Gene3D" id="3.40.390.10">
    <property type="entry name" value="Collagenase (Catalytic Domain)"/>
    <property type="match status" value="2"/>
</dbReference>
<reference evidence="12" key="1">
    <citation type="submission" date="2012-12" db="EMBL/GenBank/DDBJ databases">
        <authorList>
            <person name="Hellsten U."/>
            <person name="Grimwood J."/>
            <person name="Chapman J.A."/>
            <person name="Shapiro H."/>
            <person name="Aerts A."/>
            <person name="Otillar R.P."/>
            <person name="Terry A.Y."/>
            <person name="Boore J.L."/>
            <person name="Simakov O."/>
            <person name="Marletaz F."/>
            <person name="Cho S.-J."/>
            <person name="Edsinger-Gonzales E."/>
            <person name="Havlak P."/>
            <person name="Kuo D.-H."/>
            <person name="Larsson T."/>
            <person name="Lv J."/>
            <person name="Arendt D."/>
            <person name="Savage R."/>
            <person name="Osoegawa K."/>
            <person name="de Jong P."/>
            <person name="Lindberg D.R."/>
            <person name="Seaver E.C."/>
            <person name="Weisblat D.A."/>
            <person name="Putnam N.H."/>
            <person name="Grigoriev I.V."/>
            <person name="Rokhsar D.S."/>
        </authorList>
    </citation>
    <scope>NUCLEOTIDE SEQUENCE</scope>
    <source>
        <strain evidence="12">I ESC-2004</strain>
    </source>
</reference>
<keyword evidence="5" id="KW-0862">Zinc</keyword>
<evidence type="ECO:0000256" key="2">
    <source>
        <dbReference type="ARBA" id="ARBA00022670"/>
    </source>
</evidence>
<keyword evidence="6" id="KW-0482">Metalloprotease</keyword>
<evidence type="ECO:0000256" key="1">
    <source>
        <dbReference type="ARBA" id="ARBA00001947"/>
    </source>
</evidence>
<evidence type="ECO:0000313" key="10">
    <source>
        <dbReference type="EMBL" id="ELT98895.1"/>
    </source>
</evidence>
<evidence type="ECO:0008006" key="13">
    <source>
        <dbReference type="Google" id="ProtNLM"/>
    </source>
</evidence>
<keyword evidence="4" id="KW-0378">Hydrolase</keyword>
<dbReference type="OrthoDB" id="6475849at2759"/>
<evidence type="ECO:0000259" key="8">
    <source>
        <dbReference type="Pfam" id="PF01431"/>
    </source>
</evidence>
<feature type="transmembrane region" description="Helical" evidence="7">
    <location>
        <begin position="21"/>
        <end position="48"/>
    </location>
</feature>
<evidence type="ECO:0000256" key="7">
    <source>
        <dbReference type="SAM" id="Phobius"/>
    </source>
</evidence>
<accession>R7U6Z5</accession>
<evidence type="ECO:0000256" key="4">
    <source>
        <dbReference type="ARBA" id="ARBA00022801"/>
    </source>
</evidence>
<dbReference type="Proteomes" id="UP000014760">
    <property type="component" value="Unassembled WGS sequence"/>
</dbReference>
<feature type="domain" description="Peptidase M13 N-terminal" evidence="9">
    <location>
        <begin position="99"/>
        <end position="469"/>
    </location>
</feature>
<dbReference type="InterPro" id="IPR042089">
    <property type="entry name" value="Peptidase_M13_dom_2"/>
</dbReference>
<evidence type="ECO:0000256" key="6">
    <source>
        <dbReference type="ARBA" id="ARBA00023049"/>
    </source>
</evidence>
<keyword evidence="3" id="KW-0479">Metal-binding</keyword>
<dbReference type="GO" id="GO:0005886">
    <property type="term" value="C:plasma membrane"/>
    <property type="evidence" value="ECO:0007669"/>
    <property type="project" value="TreeGrafter"/>
</dbReference>
<dbReference type="GO" id="GO:0046872">
    <property type="term" value="F:metal ion binding"/>
    <property type="evidence" value="ECO:0007669"/>
    <property type="project" value="UniProtKB-KW"/>
</dbReference>
<dbReference type="Pfam" id="PF05649">
    <property type="entry name" value="Peptidase_M13_N"/>
    <property type="match status" value="1"/>
</dbReference>
<evidence type="ECO:0000256" key="3">
    <source>
        <dbReference type="ARBA" id="ARBA00022723"/>
    </source>
</evidence>
<dbReference type="PANTHER" id="PTHR11733">
    <property type="entry name" value="ZINC METALLOPROTEASE FAMILY M13 NEPRILYSIN-RELATED"/>
    <property type="match status" value="1"/>
</dbReference>
<dbReference type="EnsemblMetazoa" id="CapteT223071">
    <property type="protein sequence ID" value="CapteP223071"/>
    <property type="gene ID" value="CapteG223071"/>
</dbReference>
<dbReference type="PANTHER" id="PTHR11733:SF240">
    <property type="entry name" value="GH14155P-RELATED"/>
    <property type="match status" value="1"/>
</dbReference>
<feature type="domain" description="Peptidase M13 C-terminal" evidence="8">
    <location>
        <begin position="539"/>
        <end position="739"/>
    </location>
</feature>